<protein>
    <submittedName>
        <fullName evidence="1">Nuclear transport factor 2 family protein</fullName>
    </submittedName>
</protein>
<proteinExistence type="predicted"/>
<organism evidence="1 2">
    <name type="scientific">Nocardioides marinquilinus</name>
    <dbReference type="NCBI Taxonomy" id="1210400"/>
    <lineage>
        <taxon>Bacteria</taxon>
        <taxon>Bacillati</taxon>
        <taxon>Actinomycetota</taxon>
        <taxon>Actinomycetes</taxon>
        <taxon>Propionibacteriales</taxon>
        <taxon>Nocardioidaceae</taxon>
        <taxon>Nocardioides</taxon>
    </lineage>
</organism>
<comment type="caution">
    <text evidence="1">The sequence shown here is derived from an EMBL/GenBank/DDBJ whole genome shotgun (WGS) entry which is preliminary data.</text>
</comment>
<dbReference type="EMBL" id="BAABKG010000001">
    <property type="protein sequence ID" value="GAA5140302.1"/>
    <property type="molecule type" value="Genomic_DNA"/>
</dbReference>
<dbReference type="RefSeq" id="WP_345452986.1">
    <property type="nucleotide sequence ID" value="NZ_BAABKG010000001.1"/>
</dbReference>
<accession>A0ABP9P3N1</accession>
<sequence>MTIPAPVAAWHRIAAAPDPADPATAAELDVLLADLLADDVVFRSPAVHAPQEGRAITTAYLRAAMVVLGPTLRYLDEWHAEGPDGGSAVLEFACEVGGREVHGIDQLRWGADGRLTSFTVMVRPLRALEAVIAGMAAELGA</sequence>
<dbReference type="Proteomes" id="UP001500221">
    <property type="component" value="Unassembled WGS sequence"/>
</dbReference>
<name>A0ABP9P3N1_9ACTN</name>
<keyword evidence="2" id="KW-1185">Reference proteome</keyword>
<reference evidence="2" key="1">
    <citation type="journal article" date="2019" name="Int. J. Syst. Evol. Microbiol.">
        <title>The Global Catalogue of Microorganisms (GCM) 10K type strain sequencing project: providing services to taxonomists for standard genome sequencing and annotation.</title>
        <authorList>
            <consortium name="The Broad Institute Genomics Platform"/>
            <consortium name="The Broad Institute Genome Sequencing Center for Infectious Disease"/>
            <person name="Wu L."/>
            <person name="Ma J."/>
        </authorList>
    </citation>
    <scope>NUCLEOTIDE SEQUENCE [LARGE SCALE GENOMIC DNA]</scope>
    <source>
        <strain evidence="2">JCM 18459</strain>
    </source>
</reference>
<evidence type="ECO:0000313" key="1">
    <source>
        <dbReference type="EMBL" id="GAA5140302.1"/>
    </source>
</evidence>
<dbReference type="Gene3D" id="3.10.450.50">
    <property type="match status" value="1"/>
</dbReference>
<gene>
    <name evidence="1" type="ORF">GCM10023340_00220</name>
</gene>
<evidence type="ECO:0000313" key="2">
    <source>
        <dbReference type="Proteomes" id="UP001500221"/>
    </source>
</evidence>
<dbReference type="InterPro" id="IPR032710">
    <property type="entry name" value="NTF2-like_dom_sf"/>
</dbReference>
<dbReference type="SUPFAM" id="SSF54427">
    <property type="entry name" value="NTF2-like"/>
    <property type="match status" value="1"/>
</dbReference>